<comment type="caution">
    <text evidence="2">The sequence shown here is derived from an EMBL/GenBank/DDBJ whole genome shotgun (WGS) entry which is preliminary data.</text>
</comment>
<gene>
    <name evidence="2" type="ORF">SEMRO_1069_G237680.1</name>
</gene>
<dbReference type="AlphaFoldDB" id="A0A9N8HPB0"/>
<dbReference type="EMBL" id="CAICTM010001067">
    <property type="protein sequence ID" value="CAB9520047.1"/>
    <property type="molecule type" value="Genomic_DNA"/>
</dbReference>
<name>A0A9N8HPB0_9STRA</name>
<keyword evidence="3" id="KW-1185">Reference proteome</keyword>
<evidence type="ECO:0000313" key="3">
    <source>
        <dbReference type="Proteomes" id="UP001153069"/>
    </source>
</evidence>
<feature type="compositionally biased region" description="Low complexity" evidence="1">
    <location>
        <begin position="218"/>
        <end position="249"/>
    </location>
</feature>
<feature type="region of interest" description="Disordered" evidence="1">
    <location>
        <begin position="214"/>
        <end position="257"/>
    </location>
</feature>
<evidence type="ECO:0000313" key="2">
    <source>
        <dbReference type="EMBL" id="CAB9520047.1"/>
    </source>
</evidence>
<dbReference type="Proteomes" id="UP001153069">
    <property type="component" value="Unassembled WGS sequence"/>
</dbReference>
<protein>
    <submittedName>
        <fullName evidence="2">Uncharacterized protein</fullName>
    </submittedName>
</protein>
<accession>A0A9N8HPB0</accession>
<organism evidence="2 3">
    <name type="scientific">Seminavis robusta</name>
    <dbReference type="NCBI Taxonomy" id="568900"/>
    <lineage>
        <taxon>Eukaryota</taxon>
        <taxon>Sar</taxon>
        <taxon>Stramenopiles</taxon>
        <taxon>Ochrophyta</taxon>
        <taxon>Bacillariophyta</taxon>
        <taxon>Bacillariophyceae</taxon>
        <taxon>Bacillariophycidae</taxon>
        <taxon>Naviculales</taxon>
        <taxon>Naviculaceae</taxon>
        <taxon>Seminavis</taxon>
    </lineage>
</organism>
<proteinExistence type="predicted"/>
<evidence type="ECO:0000256" key="1">
    <source>
        <dbReference type="SAM" id="MobiDB-lite"/>
    </source>
</evidence>
<reference evidence="2" key="1">
    <citation type="submission" date="2020-06" db="EMBL/GenBank/DDBJ databases">
        <authorList>
            <consortium name="Plant Systems Biology data submission"/>
        </authorList>
    </citation>
    <scope>NUCLEOTIDE SEQUENCE</scope>
    <source>
        <strain evidence="2">D6</strain>
    </source>
</reference>
<sequence length="257" mass="28991">MLDISDISMDLSHSSSGSAGRRRRRAASFCVVRDRRRVRFSVIPDGPVAVEIQHFANPEFTSPKLQDRKEIWYSSMEIRALKQLNMDLCRQKQEREESQEEDDSVCWRGLEHLVEGETKRRQRIQHFLAAILKVQTERKRKGAIRPEAMADALQSFSRSQSRGDRRRALKVGKLDYAAAQEGPTVQRNLSLDTDQFQKRRTILRRVSHRAAAMLPNRRSSTLSATSATSSTRSLQSTGSTASATSSSRAIGAEETAS</sequence>